<protein>
    <submittedName>
        <fullName evidence="2">Uncharacterized protein LOC110747946</fullName>
    </submittedName>
</protein>
<dbReference type="GeneID" id="110747946"/>
<accession>A0A6P5RRL6</accession>
<dbReference type="Proteomes" id="UP000515124">
    <property type="component" value="Unplaced"/>
</dbReference>
<evidence type="ECO:0000313" key="1">
    <source>
        <dbReference type="Proteomes" id="UP000515124"/>
    </source>
</evidence>
<keyword evidence="1" id="KW-1185">Reference proteome</keyword>
<proteinExistence type="predicted"/>
<evidence type="ECO:0000313" key="2">
    <source>
        <dbReference type="RefSeq" id="XP_021803691.1"/>
    </source>
</evidence>
<dbReference type="AlphaFoldDB" id="A0A6P5RRL6"/>
<gene>
    <name evidence="2" type="primary">LOC110747946</name>
</gene>
<dbReference type="KEGG" id="pavi:110747946"/>
<dbReference type="RefSeq" id="XP_021803691.1">
    <property type="nucleotide sequence ID" value="XM_021947999.1"/>
</dbReference>
<organism evidence="1 2">
    <name type="scientific">Prunus avium</name>
    <name type="common">Cherry</name>
    <name type="synonym">Cerasus avium</name>
    <dbReference type="NCBI Taxonomy" id="42229"/>
    <lineage>
        <taxon>Eukaryota</taxon>
        <taxon>Viridiplantae</taxon>
        <taxon>Streptophyta</taxon>
        <taxon>Embryophyta</taxon>
        <taxon>Tracheophyta</taxon>
        <taxon>Spermatophyta</taxon>
        <taxon>Magnoliopsida</taxon>
        <taxon>eudicotyledons</taxon>
        <taxon>Gunneridae</taxon>
        <taxon>Pentapetalae</taxon>
        <taxon>rosids</taxon>
        <taxon>fabids</taxon>
        <taxon>Rosales</taxon>
        <taxon>Rosaceae</taxon>
        <taxon>Amygdaloideae</taxon>
        <taxon>Amygdaleae</taxon>
        <taxon>Prunus</taxon>
    </lineage>
</organism>
<name>A0A6P5RRL6_PRUAV</name>
<sequence>MHCDIIQLGEVSGLGSKFGITRRQYSVWLGRLTHYLHILGGVEELDIFFRATLTSYSEYEYHKDIIAVIGSPLGLQEIRKIVVDVIVHDVDPSPRVNAILTSSQAMKDLKDFYL</sequence>
<reference evidence="2" key="1">
    <citation type="submission" date="2025-08" db="UniProtKB">
        <authorList>
            <consortium name="RefSeq"/>
        </authorList>
    </citation>
    <scope>IDENTIFICATION</scope>
</reference>